<dbReference type="EMBL" id="CAXDID020000113">
    <property type="protein sequence ID" value="CAL6030051.1"/>
    <property type="molecule type" value="Genomic_DNA"/>
</dbReference>
<proteinExistence type="predicted"/>
<name>A0AA86UP66_9EUKA</name>
<comment type="caution">
    <text evidence="1">The sequence shown here is derived from an EMBL/GenBank/DDBJ whole genome shotgun (WGS) entry which is preliminary data.</text>
</comment>
<dbReference type="AlphaFoldDB" id="A0AA86UP66"/>
<reference evidence="1" key="1">
    <citation type="submission" date="2023-06" db="EMBL/GenBank/DDBJ databases">
        <authorList>
            <person name="Kurt Z."/>
        </authorList>
    </citation>
    <scope>NUCLEOTIDE SEQUENCE</scope>
</reference>
<sequence length="307" mass="36287">MSFFQHLIQQLMDNKQISPHTLERALQMIKSPISRRGFVYELSNERGNYESQELQDTQFLILSWLFRAAFDAMLVDGKCPDKSSFDQDTLLLVNMSMTYFRLINNERQYIAETLKTHPAFQEFQFWQYAFKVESKLKFLEQQKMMGFSDPSSSQVDDTEDVKMMWRMIRMATLHFFGLAMHEFGRQKEDFELFVQYINQHYVMQLTQEERDEAMAPFQAKKQIKDKESLQMKYARLQLEKAIEHDFEVARAIQQQQIDKNALIECEIAQMLVDGNVETGLEMNAEIKQDDQQQIGPAQTGNFKIRFV</sequence>
<protein>
    <submittedName>
        <fullName evidence="2">Hypothetical_protein</fullName>
    </submittedName>
</protein>
<dbReference type="Proteomes" id="UP001642409">
    <property type="component" value="Unassembled WGS sequence"/>
</dbReference>
<evidence type="ECO:0000313" key="1">
    <source>
        <dbReference type="EMBL" id="CAI9962724.1"/>
    </source>
</evidence>
<organism evidence="1">
    <name type="scientific">Hexamita inflata</name>
    <dbReference type="NCBI Taxonomy" id="28002"/>
    <lineage>
        <taxon>Eukaryota</taxon>
        <taxon>Metamonada</taxon>
        <taxon>Diplomonadida</taxon>
        <taxon>Hexamitidae</taxon>
        <taxon>Hexamitinae</taxon>
        <taxon>Hexamita</taxon>
    </lineage>
</organism>
<keyword evidence="3" id="KW-1185">Reference proteome</keyword>
<evidence type="ECO:0000313" key="2">
    <source>
        <dbReference type="EMBL" id="CAL6030051.1"/>
    </source>
</evidence>
<dbReference type="EMBL" id="CATOUU010000959">
    <property type="protein sequence ID" value="CAI9962724.1"/>
    <property type="molecule type" value="Genomic_DNA"/>
</dbReference>
<gene>
    <name evidence="2" type="ORF">HINF_LOCUS32928</name>
    <name evidence="1" type="ORF">HINF_LOCUS50369</name>
</gene>
<evidence type="ECO:0000313" key="3">
    <source>
        <dbReference type="Proteomes" id="UP001642409"/>
    </source>
</evidence>
<reference evidence="2 3" key="2">
    <citation type="submission" date="2024-07" db="EMBL/GenBank/DDBJ databases">
        <authorList>
            <person name="Akdeniz Z."/>
        </authorList>
    </citation>
    <scope>NUCLEOTIDE SEQUENCE [LARGE SCALE GENOMIC DNA]</scope>
</reference>
<accession>A0AA86UP66</accession>